<evidence type="ECO:0000256" key="11">
    <source>
        <dbReference type="ARBA" id="ARBA00023239"/>
    </source>
</evidence>
<dbReference type="GO" id="GO:0004853">
    <property type="term" value="F:uroporphyrinogen decarboxylase activity"/>
    <property type="evidence" value="ECO:0007669"/>
    <property type="project" value="UniProtKB-EC"/>
</dbReference>
<dbReference type="GO" id="GO:0006782">
    <property type="term" value="P:protoporphyrinogen IX biosynthetic process"/>
    <property type="evidence" value="ECO:0007669"/>
    <property type="project" value="UniProtKB-UniPathway"/>
</dbReference>
<dbReference type="OrthoDB" id="339900at2759"/>
<name>A0A5E4MR22_9HEMI</name>
<feature type="domain" description="Uroporphyrinogen decarboxylase (URO-D)" evidence="17">
    <location>
        <begin position="144"/>
        <end position="160"/>
    </location>
</feature>
<dbReference type="PROSITE" id="PS00907">
    <property type="entry name" value="UROD_2"/>
    <property type="match status" value="1"/>
</dbReference>
<dbReference type="PANTHER" id="PTHR21091">
    <property type="entry name" value="METHYLTETRAHYDROFOLATE:HOMOCYSTEINE METHYLTRANSFERASE RELATED"/>
    <property type="match status" value="1"/>
</dbReference>
<keyword evidence="9 14" id="KW-0210">Decarboxylase</keyword>
<dbReference type="UniPathway" id="UPA00251">
    <property type="reaction ID" value="UER00321"/>
</dbReference>
<proteinExistence type="inferred from homology"/>
<evidence type="ECO:0000256" key="14">
    <source>
        <dbReference type="RuleBase" id="RU000554"/>
    </source>
</evidence>
<keyword evidence="11 14" id="KW-0456">Lyase</keyword>
<dbReference type="FunFam" id="3.20.20.210:FF:000001">
    <property type="entry name" value="Uroporphyrinogen decarboxylase"/>
    <property type="match status" value="1"/>
</dbReference>
<accession>A0A5E4MR22</accession>
<evidence type="ECO:0000256" key="4">
    <source>
        <dbReference type="ARBA" id="ARBA00009935"/>
    </source>
</evidence>
<evidence type="ECO:0000313" key="19">
    <source>
        <dbReference type="Proteomes" id="UP000325440"/>
    </source>
</evidence>
<evidence type="ECO:0000256" key="3">
    <source>
        <dbReference type="ARBA" id="ARBA00004804"/>
    </source>
</evidence>
<evidence type="ECO:0000259" key="17">
    <source>
        <dbReference type="PROSITE" id="PS00907"/>
    </source>
</evidence>
<comment type="function">
    <text evidence="1">Catalyzes the decarboxylation of four acetate groups of uroporphyrinogen-III to yield coproporphyrinogen-III.</text>
</comment>
<dbReference type="Gene3D" id="3.20.20.210">
    <property type="match status" value="1"/>
</dbReference>
<feature type="domain" description="Uroporphyrinogen decarboxylase (URO-D)" evidence="16">
    <location>
        <begin position="24"/>
        <end position="33"/>
    </location>
</feature>
<evidence type="ECO:0000256" key="10">
    <source>
        <dbReference type="ARBA" id="ARBA00023133"/>
    </source>
</evidence>
<evidence type="ECO:0000256" key="7">
    <source>
        <dbReference type="ARBA" id="ARBA00014308"/>
    </source>
</evidence>
<dbReference type="EC" id="4.1.1.37" evidence="6 14"/>
<dbReference type="NCBIfam" id="TIGR01464">
    <property type="entry name" value="hemE"/>
    <property type="match status" value="1"/>
</dbReference>
<dbReference type="CDD" id="cd00717">
    <property type="entry name" value="URO-D"/>
    <property type="match status" value="1"/>
</dbReference>
<evidence type="ECO:0000313" key="18">
    <source>
        <dbReference type="EMBL" id="VVC33905.1"/>
    </source>
</evidence>
<keyword evidence="12 14" id="KW-0627">Porphyrin biosynthesis</keyword>
<dbReference type="PANTHER" id="PTHR21091:SF169">
    <property type="entry name" value="UROPORPHYRINOGEN DECARBOXYLASE"/>
    <property type="match status" value="1"/>
</dbReference>
<comment type="pathway">
    <text evidence="3 14">Porphyrin-containing compound metabolism; protoporphyrin-IX biosynthesis; coproporphyrinogen-III from 5-aminolevulinate: step 4/4.</text>
</comment>
<dbReference type="Proteomes" id="UP000325440">
    <property type="component" value="Unassembled WGS sequence"/>
</dbReference>
<dbReference type="SUPFAM" id="SSF51726">
    <property type="entry name" value="UROD/MetE-like"/>
    <property type="match status" value="1"/>
</dbReference>
<dbReference type="Pfam" id="PF01208">
    <property type="entry name" value="URO-D"/>
    <property type="match status" value="1"/>
</dbReference>
<sequence>MDFPVLMNDRILRAARGEEVDRIPVWIMRQAGRYLPEFRELRSRYDFFTICRTPKLACEVTLQPINRFDLDAAIIFSDILVIVQALGMIVEMQPSVGPVIPDPLKEPVDLDKLNQCVDVAQELGYVFEAISLTRHTLNGKVPLIGFTGAPWTLMCYMIEGGGSKTMSKAKKWLYKYPEESKKLLQILEDIIVKYLVEQVKAGAQMLQVFESNAEYLNLELFNKFSGPYLSSICSRVKNELNEKSVPMVVFAKGGHYALKQLSKFRYDIIGLDWTIDPVEAREIVGKNITLQGNLDPCVLYAHPERIKEMVKEMKSKFTKSRYIANLGHGIYPDVDPQHLEVLINAVHDS</sequence>
<evidence type="ECO:0000256" key="12">
    <source>
        <dbReference type="ARBA" id="ARBA00023244"/>
    </source>
</evidence>
<keyword evidence="19" id="KW-1185">Reference proteome</keyword>
<evidence type="ECO:0000256" key="6">
    <source>
        <dbReference type="ARBA" id="ARBA00012288"/>
    </source>
</evidence>
<reference evidence="18 19" key="1">
    <citation type="submission" date="2019-08" db="EMBL/GenBank/DDBJ databases">
        <authorList>
            <person name="Alioto T."/>
            <person name="Alioto T."/>
            <person name="Gomez Garrido J."/>
        </authorList>
    </citation>
    <scope>NUCLEOTIDE SEQUENCE [LARGE SCALE GENOMIC DNA]</scope>
</reference>
<evidence type="ECO:0000256" key="2">
    <source>
        <dbReference type="ARBA" id="ARBA00004514"/>
    </source>
</evidence>
<keyword evidence="8" id="KW-0963">Cytoplasm</keyword>
<evidence type="ECO:0000256" key="5">
    <source>
        <dbReference type="ARBA" id="ARBA00011738"/>
    </source>
</evidence>
<comment type="subcellular location">
    <subcellularLocation>
        <location evidence="2">Cytoplasm</location>
        <location evidence="2">Cytosol</location>
    </subcellularLocation>
</comment>
<comment type="similarity">
    <text evidence="4 15">Belongs to the uroporphyrinogen decarboxylase family.</text>
</comment>
<evidence type="ECO:0000256" key="13">
    <source>
        <dbReference type="ARBA" id="ARBA00048411"/>
    </source>
</evidence>
<dbReference type="InterPro" id="IPR038071">
    <property type="entry name" value="UROD/MetE-like_sf"/>
</dbReference>
<dbReference type="AlphaFoldDB" id="A0A5E4MR22"/>
<evidence type="ECO:0000256" key="15">
    <source>
        <dbReference type="RuleBase" id="RU004169"/>
    </source>
</evidence>
<dbReference type="EMBL" id="CABPRJ010000978">
    <property type="protein sequence ID" value="VVC33905.1"/>
    <property type="molecule type" value="Genomic_DNA"/>
</dbReference>
<comment type="catalytic activity">
    <reaction evidence="13">
        <text>uroporphyrinogen III + 4 H(+) = coproporphyrinogen III + 4 CO2</text>
        <dbReference type="Rhea" id="RHEA:19865"/>
        <dbReference type="ChEBI" id="CHEBI:15378"/>
        <dbReference type="ChEBI" id="CHEBI:16526"/>
        <dbReference type="ChEBI" id="CHEBI:57308"/>
        <dbReference type="ChEBI" id="CHEBI:57309"/>
        <dbReference type="EC" id="4.1.1.37"/>
    </reaction>
    <physiologicalReaction direction="left-to-right" evidence="13">
        <dbReference type="Rhea" id="RHEA:19866"/>
    </physiologicalReaction>
</comment>
<evidence type="ECO:0000256" key="8">
    <source>
        <dbReference type="ARBA" id="ARBA00022490"/>
    </source>
</evidence>
<organism evidence="18 19">
    <name type="scientific">Cinara cedri</name>
    <dbReference type="NCBI Taxonomy" id="506608"/>
    <lineage>
        <taxon>Eukaryota</taxon>
        <taxon>Metazoa</taxon>
        <taxon>Ecdysozoa</taxon>
        <taxon>Arthropoda</taxon>
        <taxon>Hexapoda</taxon>
        <taxon>Insecta</taxon>
        <taxon>Pterygota</taxon>
        <taxon>Neoptera</taxon>
        <taxon>Paraneoptera</taxon>
        <taxon>Hemiptera</taxon>
        <taxon>Sternorrhyncha</taxon>
        <taxon>Aphidomorpha</taxon>
        <taxon>Aphidoidea</taxon>
        <taxon>Aphididae</taxon>
        <taxon>Lachninae</taxon>
        <taxon>Cinara</taxon>
    </lineage>
</organism>
<gene>
    <name evidence="18" type="ORF">CINCED_3A021713</name>
</gene>
<evidence type="ECO:0000256" key="9">
    <source>
        <dbReference type="ARBA" id="ARBA00022793"/>
    </source>
</evidence>
<evidence type="ECO:0000259" key="16">
    <source>
        <dbReference type="PROSITE" id="PS00906"/>
    </source>
</evidence>
<evidence type="ECO:0000256" key="1">
    <source>
        <dbReference type="ARBA" id="ARBA00002448"/>
    </source>
</evidence>
<dbReference type="PROSITE" id="PS00906">
    <property type="entry name" value="UROD_1"/>
    <property type="match status" value="1"/>
</dbReference>
<comment type="subunit">
    <text evidence="5">Homodimer.</text>
</comment>
<dbReference type="GO" id="GO:0005829">
    <property type="term" value="C:cytosol"/>
    <property type="evidence" value="ECO:0007669"/>
    <property type="project" value="UniProtKB-SubCell"/>
</dbReference>
<dbReference type="InterPro" id="IPR006361">
    <property type="entry name" value="Uroporphyrinogen_deCO2ase_HemE"/>
</dbReference>
<keyword evidence="10" id="KW-0350">Heme biosynthesis</keyword>
<dbReference type="HAMAP" id="MF_00218">
    <property type="entry name" value="URO_D"/>
    <property type="match status" value="1"/>
</dbReference>
<dbReference type="InterPro" id="IPR000257">
    <property type="entry name" value="Uroporphyrinogen_deCOase"/>
</dbReference>
<protein>
    <recommendedName>
        <fullName evidence="7 14">Uroporphyrinogen decarboxylase</fullName>
        <ecNumber evidence="6 14">4.1.1.37</ecNumber>
    </recommendedName>
</protein>